<evidence type="ECO:0000256" key="1">
    <source>
        <dbReference type="SAM" id="Coils"/>
    </source>
</evidence>
<evidence type="ECO:0000256" key="2">
    <source>
        <dbReference type="SAM" id="Phobius"/>
    </source>
</evidence>
<organism evidence="3 4">
    <name type="scientific">Pseudomonas chlororaphis</name>
    <dbReference type="NCBI Taxonomy" id="587753"/>
    <lineage>
        <taxon>Bacteria</taxon>
        <taxon>Pseudomonadati</taxon>
        <taxon>Pseudomonadota</taxon>
        <taxon>Gammaproteobacteria</taxon>
        <taxon>Pseudomonadales</taxon>
        <taxon>Pseudomonadaceae</taxon>
        <taxon>Pseudomonas</taxon>
    </lineage>
</organism>
<evidence type="ECO:0000313" key="4">
    <source>
        <dbReference type="Proteomes" id="UP000277437"/>
    </source>
</evidence>
<feature type="coiled-coil region" evidence="1">
    <location>
        <begin position="129"/>
        <end position="159"/>
    </location>
</feature>
<proteinExistence type="predicted"/>
<dbReference type="Proteomes" id="UP000277437">
    <property type="component" value="Chromosome"/>
</dbReference>
<gene>
    <name evidence="3" type="ORF">NCTC7357_05328</name>
</gene>
<keyword evidence="2" id="KW-1133">Transmembrane helix</keyword>
<keyword evidence="2" id="KW-0472">Membrane</keyword>
<protein>
    <submittedName>
        <fullName evidence="3">Uncharacterized protein</fullName>
    </submittedName>
</protein>
<feature type="transmembrane region" description="Helical" evidence="2">
    <location>
        <begin position="99"/>
        <end position="120"/>
    </location>
</feature>
<dbReference type="RefSeq" id="WP_164486002.1">
    <property type="nucleotide sequence ID" value="NZ_CP118137.1"/>
</dbReference>
<dbReference type="EMBL" id="LR134334">
    <property type="protein sequence ID" value="VEF76947.1"/>
    <property type="molecule type" value="Genomic_DNA"/>
</dbReference>
<dbReference type="InterPro" id="IPR045964">
    <property type="entry name" value="DUF6384"/>
</dbReference>
<evidence type="ECO:0000313" key="3">
    <source>
        <dbReference type="EMBL" id="VEF76947.1"/>
    </source>
</evidence>
<keyword evidence="1" id="KW-0175">Coiled coil</keyword>
<accession>A0AAX3G2B2</accession>
<dbReference type="AlphaFoldDB" id="A0AAX3G2B2"/>
<name>A0AAX3G2B2_9PSED</name>
<dbReference type="Pfam" id="PF19911">
    <property type="entry name" value="DUF6384"/>
    <property type="match status" value="2"/>
</dbReference>
<reference evidence="3 4" key="1">
    <citation type="submission" date="2018-12" db="EMBL/GenBank/DDBJ databases">
        <authorList>
            <consortium name="Pathogen Informatics"/>
        </authorList>
    </citation>
    <scope>NUCLEOTIDE SEQUENCE [LARGE SCALE GENOMIC DNA]</scope>
    <source>
        <strain evidence="3 4">NCTC7357</strain>
    </source>
</reference>
<keyword evidence="2" id="KW-0812">Transmembrane</keyword>
<sequence>MSQVSLTEQMGAMALIDELRHSQAEVQKHLDLPKHRQLVAERIREFYRSRGIEVEDALVEEGVRNFFAARFTYQPLRIDLLSRLLAELYISRGKWRRPAIIAFILSGVVAFGFSFSSSFFDGMKTGLIRSKAERAQELAQSQAVQLEQLQKRLSVLEADVFAANLPAAERMFEQARERLSQARGLRTTIPLKVTAESRKNDQVLVERANQNLQRGAADLQAVEAGLGDVSQLLAADSKLRELLATTRFTSLGNTYPVLVTAAANARAALDHADTQGVPAARTAVDKLGALIPRIDMIGPYLTRLQDAQNGVREMGLSQKDSAPFQPLFAEVNEAVLRLDTEAAERALQEIERLKAFAAKRVSFHVVSRMGKDAMIERNSGSAGSKAWYFVSKAVDEQGDEVPMPFIDFKTRERVYVSVFAIRVDQATYERNKSELSLVGLMHDQVMGKKDANSLTYQLADGLFKGKPEFLLEW</sequence>